<sequence length="424" mass="48680">MVPLPGGRKPIGNKWVYKIKRNSDDQVERYRARLVVKGYAQKEGIDFNEIFSPVVRMTTVRVVLAMCATYDLHLESLEYNRLHADPCAYFKRFGNDDFIILLLYVDDMLVAGPNKDRINKLKAQLAREFEMKDLGPANKILGMQIHRDRISKKIWLSHKSYVKKILQRFNMQDCNPISTPFPTNVKLSSKMSPSSEKKRMEMSRVPYASAVRSLMFAMICTRPNIAHAVRVVSRYMAEPGREHWEAVKRILRYIKRTSDVALCFGESNLNVKGYVDSDYAGDLDGSKSTTGYVFTLYGGTVSWVSKLQSLVEMSTIEAEYVAAAQASKEALWLKMLLEELGHEQEKITLFCDNQSVLYLARNPTFHSKTKHIRVQYHFVREKVEEGTVDMQKIHTHDNVADYLTKAINCDKFIWCRSSCGLAKT</sequence>
<dbReference type="Pfam" id="PF07727">
    <property type="entry name" value="RVT_2"/>
    <property type="match status" value="1"/>
</dbReference>
<dbReference type="InterPro" id="IPR013103">
    <property type="entry name" value="RVT_2"/>
</dbReference>
<dbReference type="CDD" id="cd09272">
    <property type="entry name" value="RNase_HI_RT_Ty1"/>
    <property type="match status" value="1"/>
</dbReference>
<dbReference type="Proteomes" id="UP001151760">
    <property type="component" value="Unassembled WGS sequence"/>
</dbReference>
<dbReference type="PANTHER" id="PTHR11439:SF467">
    <property type="entry name" value="INTEGRASE CATALYTIC DOMAIN-CONTAINING PROTEIN"/>
    <property type="match status" value="1"/>
</dbReference>
<dbReference type="SUPFAM" id="SSF56672">
    <property type="entry name" value="DNA/RNA polymerases"/>
    <property type="match status" value="1"/>
</dbReference>
<dbReference type="EMBL" id="BQNB010021262">
    <property type="protein sequence ID" value="GJU04570.1"/>
    <property type="molecule type" value="Genomic_DNA"/>
</dbReference>
<dbReference type="Gene3D" id="3.30.420.10">
    <property type="entry name" value="Ribonuclease H-like superfamily/Ribonuclease H"/>
    <property type="match status" value="1"/>
</dbReference>
<dbReference type="PANTHER" id="PTHR11439">
    <property type="entry name" value="GAG-POL-RELATED RETROTRANSPOSON"/>
    <property type="match status" value="1"/>
</dbReference>
<keyword evidence="3" id="KW-1185">Reference proteome</keyword>
<dbReference type="InterPro" id="IPR043502">
    <property type="entry name" value="DNA/RNA_pol_sf"/>
</dbReference>
<gene>
    <name evidence="2" type="ORF">Tco_1121000</name>
</gene>
<evidence type="ECO:0000313" key="3">
    <source>
        <dbReference type="Proteomes" id="UP001151760"/>
    </source>
</evidence>
<evidence type="ECO:0000259" key="1">
    <source>
        <dbReference type="Pfam" id="PF07727"/>
    </source>
</evidence>
<dbReference type="InterPro" id="IPR036397">
    <property type="entry name" value="RNaseH_sf"/>
</dbReference>
<feature type="domain" description="Reverse transcriptase Ty1/copia-type" evidence="1">
    <location>
        <begin position="73"/>
        <end position="181"/>
    </location>
</feature>
<protein>
    <submittedName>
        <fullName evidence="2">Retrovirus-related pol polyprotein from transposon TNT 1-94</fullName>
    </submittedName>
</protein>
<reference evidence="2" key="2">
    <citation type="submission" date="2022-01" db="EMBL/GenBank/DDBJ databases">
        <authorList>
            <person name="Yamashiro T."/>
            <person name="Shiraishi A."/>
            <person name="Satake H."/>
            <person name="Nakayama K."/>
        </authorList>
    </citation>
    <scope>NUCLEOTIDE SEQUENCE</scope>
</reference>
<comment type="caution">
    <text evidence="2">The sequence shown here is derived from an EMBL/GenBank/DDBJ whole genome shotgun (WGS) entry which is preliminary data.</text>
</comment>
<name>A0ABQ5IXX2_9ASTR</name>
<proteinExistence type="predicted"/>
<reference evidence="2" key="1">
    <citation type="journal article" date="2022" name="Int. J. Mol. Sci.">
        <title>Draft Genome of Tanacetum Coccineum: Genomic Comparison of Closely Related Tanacetum-Family Plants.</title>
        <authorList>
            <person name="Yamashiro T."/>
            <person name="Shiraishi A."/>
            <person name="Nakayama K."/>
            <person name="Satake H."/>
        </authorList>
    </citation>
    <scope>NUCLEOTIDE SEQUENCE</scope>
</reference>
<accession>A0ABQ5IXX2</accession>
<organism evidence="2 3">
    <name type="scientific">Tanacetum coccineum</name>
    <dbReference type="NCBI Taxonomy" id="301880"/>
    <lineage>
        <taxon>Eukaryota</taxon>
        <taxon>Viridiplantae</taxon>
        <taxon>Streptophyta</taxon>
        <taxon>Embryophyta</taxon>
        <taxon>Tracheophyta</taxon>
        <taxon>Spermatophyta</taxon>
        <taxon>Magnoliopsida</taxon>
        <taxon>eudicotyledons</taxon>
        <taxon>Gunneridae</taxon>
        <taxon>Pentapetalae</taxon>
        <taxon>asterids</taxon>
        <taxon>campanulids</taxon>
        <taxon>Asterales</taxon>
        <taxon>Asteraceae</taxon>
        <taxon>Asteroideae</taxon>
        <taxon>Anthemideae</taxon>
        <taxon>Anthemidinae</taxon>
        <taxon>Tanacetum</taxon>
    </lineage>
</organism>
<evidence type="ECO:0000313" key="2">
    <source>
        <dbReference type="EMBL" id="GJU04570.1"/>
    </source>
</evidence>